<dbReference type="CDD" id="cd03375">
    <property type="entry name" value="TPP_OGFOR"/>
    <property type="match status" value="1"/>
</dbReference>
<organism evidence="3 4">
    <name type="scientific">Acetoanaerobium noterae</name>
    <dbReference type="NCBI Taxonomy" id="745369"/>
    <lineage>
        <taxon>Bacteria</taxon>
        <taxon>Bacillati</taxon>
        <taxon>Bacillota</taxon>
        <taxon>Clostridia</taxon>
        <taxon>Peptostreptococcales</taxon>
        <taxon>Filifactoraceae</taxon>
        <taxon>Acetoanaerobium</taxon>
    </lineage>
</organism>
<dbReference type="AlphaFoldDB" id="A0A1T4ZR66"/>
<dbReference type="PANTHER" id="PTHR48084">
    <property type="entry name" value="2-OXOGLUTARATE OXIDOREDUCTASE SUBUNIT KORB-RELATED"/>
    <property type="match status" value="1"/>
</dbReference>
<dbReference type="Gene3D" id="3.40.50.970">
    <property type="match status" value="1"/>
</dbReference>
<dbReference type="GO" id="GO:0045333">
    <property type="term" value="P:cellular respiration"/>
    <property type="evidence" value="ECO:0007669"/>
    <property type="project" value="UniProtKB-ARBA"/>
</dbReference>
<proteinExistence type="predicted"/>
<dbReference type="EMBL" id="FUYN01000001">
    <property type="protein sequence ID" value="SKB25105.1"/>
    <property type="molecule type" value="Genomic_DNA"/>
</dbReference>
<dbReference type="GO" id="GO:0016625">
    <property type="term" value="F:oxidoreductase activity, acting on the aldehyde or oxo group of donors, iron-sulfur protein as acceptor"/>
    <property type="evidence" value="ECO:0007669"/>
    <property type="project" value="UniProtKB-ARBA"/>
</dbReference>
<name>A0A1T4ZR66_9FIRM</name>
<evidence type="ECO:0000259" key="2">
    <source>
        <dbReference type="Pfam" id="PF02775"/>
    </source>
</evidence>
<reference evidence="4" key="1">
    <citation type="submission" date="2017-02" db="EMBL/GenBank/DDBJ databases">
        <authorList>
            <person name="Varghese N."/>
            <person name="Submissions S."/>
        </authorList>
    </citation>
    <scope>NUCLEOTIDE SEQUENCE [LARGE SCALE GENOMIC DNA]</scope>
    <source>
        <strain evidence="4">ATCC 35199</strain>
    </source>
</reference>
<dbReference type="InterPro" id="IPR029061">
    <property type="entry name" value="THDP-binding"/>
</dbReference>
<evidence type="ECO:0000313" key="3">
    <source>
        <dbReference type="EMBL" id="SKB25105.1"/>
    </source>
</evidence>
<accession>A0A1T4ZR66</accession>
<dbReference type="InterPro" id="IPR051457">
    <property type="entry name" value="2-oxoacid:Fd_oxidoreductase"/>
</dbReference>
<evidence type="ECO:0000313" key="4">
    <source>
        <dbReference type="Proteomes" id="UP000243406"/>
    </source>
</evidence>
<protein>
    <submittedName>
        <fullName evidence="3">2-oxoglutarate ferredoxin oxidoreductase subunit beta</fullName>
    </submittedName>
</protein>
<dbReference type="GO" id="GO:0030976">
    <property type="term" value="F:thiamine pyrophosphate binding"/>
    <property type="evidence" value="ECO:0007669"/>
    <property type="project" value="InterPro"/>
</dbReference>
<feature type="domain" description="Thiamine pyrophosphate enzyme TPP-binding" evidence="2">
    <location>
        <begin position="52"/>
        <end position="198"/>
    </location>
</feature>
<keyword evidence="1" id="KW-0560">Oxidoreductase</keyword>
<sequence length="275" mass="29909">MSSEIISQTMRTDRLPHIWCPGCGHGILMRAIAVAIEDLKLDKDKVCIVSGIGCSSRASGYMDFNTLHTTHGRALAFATGVKFANPDLHVIVVTGDGDASAIGGNHLIHACRRNIDITTIVFNNNIYGMTGGQFSPTTPKGDRGTTAPFGNIDKAFDICSLAKGAGATYVARSTAYHANKMIEYIKTGINHKGFSLIEGISSCPTYYGRKNKKGGAVDLLNHLKDTFVDIKVKDKLSPEKLENKMFMGEFHHSVEPEYTAEYDKIIELFSTGGEE</sequence>
<keyword evidence="4" id="KW-1185">Reference proteome</keyword>
<dbReference type="SUPFAM" id="SSF52518">
    <property type="entry name" value="Thiamin diphosphate-binding fold (THDP-binding)"/>
    <property type="match status" value="1"/>
</dbReference>
<evidence type="ECO:0000256" key="1">
    <source>
        <dbReference type="ARBA" id="ARBA00023002"/>
    </source>
</evidence>
<dbReference type="InterPro" id="IPR011766">
    <property type="entry name" value="TPP_enzyme_TPP-bd"/>
</dbReference>
<dbReference type="OrthoDB" id="9775140at2"/>
<dbReference type="Proteomes" id="UP000243406">
    <property type="component" value="Unassembled WGS sequence"/>
</dbReference>
<dbReference type="PANTHER" id="PTHR48084:SF1">
    <property type="entry name" value="2-OXOGLUTARATE SYNTHASE SUBUNIT KORB"/>
    <property type="match status" value="1"/>
</dbReference>
<dbReference type="Pfam" id="PF02775">
    <property type="entry name" value="TPP_enzyme_C"/>
    <property type="match status" value="1"/>
</dbReference>
<gene>
    <name evidence="3" type="ORF">SAMN02745120_0248</name>
</gene>
<dbReference type="RefSeq" id="WP_079588246.1">
    <property type="nucleotide sequence ID" value="NZ_CP154629.1"/>
</dbReference>